<dbReference type="AlphaFoldDB" id="D5UH85"/>
<dbReference type="PROSITE" id="PS51118">
    <property type="entry name" value="HTH_HXLR"/>
    <property type="match status" value="1"/>
</dbReference>
<keyword evidence="3" id="KW-0804">Transcription</keyword>
<reference evidence="6 7" key="1">
    <citation type="journal article" date="2010" name="Stand. Genomic Sci.">
        <title>Complete genome sequence of Cellulomonas flavigena type strain (134).</title>
        <authorList>
            <person name="Abt B."/>
            <person name="Foster B."/>
            <person name="Lapidus A."/>
            <person name="Clum A."/>
            <person name="Sun H."/>
            <person name="Pukall R."/>
            <person name="Lucas S."/>
            <person name="Glavina Del Rio T."/>
            <person name="Nolan M."/>
            <person name="Tice H."/>
            <person name="Cheng J.F."/>
            <person name="Pitluck S."/>
            <person name="Liolios K."/>
            <person name="Ivanova N."/>
            <person name="Mavromatis K."/>
            <person name="Ovchinnikova G."/>
            <person name="Pati A."/>
            <person name="Goodwin L."/>
            <person name="Chen A."/>
            <person name="Palaniappan K."/>
            <person name="Land M."/>
            <person name="Hauser L."/>
            <person name="Chang Y.J."/>
            <person name="Jeffries C.D."/>
            <person name="Rohde M."/>
            <person name="Goker M."/>
            <person name="Woyke T."/>
            <person name="Bristow J."/>
            <person name="Eisen J.A."/>
            <person name="Markowitz V."/>
            <person name="Hugenholtz P."/>
            <person name="Kyrpides N.C."/>
            <person name="Klenk H.P."/>
        </authorList>
    </citation>
    <scope>NUCLEOTIDE SEQUENCE [LARGE SCALE GENOMIC DNA]</scope>
    <source>
        <strain evidence="7">ATCC 482 / DSM 20109 / BCRC 11376 / JCM 18109 / NBRC 3775 / NCIMB 8073 / NRS 134</strain>
    </source>
</reference>
<keyword evidence="1" id="KW-0805">Transcription regulation</keyword>
<dbReference type="Pfam" id="PF01638">
    <property type="entry name" value="HxlR"/>
    <property type="match status" value="1"/>
</dbReference>
<evidence type="ECO:0000259" key="5">
    <source>
        <dbReference type="PROSITE" id="PS51118"/>
    </source>
</evidence>
<evidence type="ECO:0000256" key="4">
    <source>
        <dbReference type="SAM" id="MobiDB-lite"/>
    </source>
</evidence>
<evidence type="ECO:0000256" key="1">
    <source>
        <dbReference type="ARBA" id="ARBA00023015"/>
    </source>
</evidence>
<proteinExistence type="predicted"/>
<dbReference type="InterPro" id="IPR002577">
    <property type="entry name" value="HTH_HxlR"/>
</dbReference>
<dbReference type="OrthoDB" id="370168at2"/>
<dbReference type="PANTHER" id="PTHR33204:SF39">
    <property type="entry name" value="TRANSCRIPTIONAL REGULATORY PROTEIN"/>
    <property type="match status" value="1"/>
</dbReference>
<name>D5UH85_CELFN</name>
<dbReference type="InterPro" id="IPR036390">
    <property type="entry name" value="WH_DNA-bd_sf"/>
</dbReference>
<dbReference type="HOGENOM" id="CLU_111585_2_3_11"/>
<evidence type="ECO:0000313" key="7">
    <source>
        <dbReference type="Proteomes" id="UP000000849"/>
    </source>
</evidence>
<dbReference type="SUPFAM" id="SSF46785">
    <property type="entry name" value="Winged helix' DNA-binding domain"/>
    <property type="match status" value="1"/>
</dbReference>
<dbReference type="eggNOG" id="COG1733">
    <property type="taxonomic scope" value="Bacteria"/>
</dbReference>
<organism evidence="6 7">
    <name type="scientific">Cellulomonas flavigena (strain ATCC 482 / DSM 20109 / BCRC 11376 / JCM 18109 / NBRC 3775 / NCIMB 8073 / NRS 134)</name>
    <dbReference type="NCBI Taxonomy" id="446466"/>
    <lineage>
        <taxon>Bacteria</taxon>
        <taxon>Bacillati</taxon>
        <taxon>Actinomycetota</taxon>
        <taxon>Actinomycetes</taxon>
        <taxon>Micrococcales</taxon>
        <taxon>Cellulomonadaceae</taxon>
        <taxon>Cellulomonas</taxon>
    </lineage>
</organism>
<dbReference type="KEGG" id="cfl:Cfla_0371"/>
<accession>D5UH85</accession>
<evidence type="ECO:0000256" key="2">
    <source>
        <dbReference type="ARBA" id="ARBA00023125"/>
    </source>
</evidence>
<sequence length="155" mass="17514">MGTWWWTGTSTRLGVVTDTDGDGRDRLTITATHRELLDQVLDKWSLDVLNELCERPLRFSGLRRAIPAVTQKSLTATLRRLERNGIVERVVLGTRPVAVEYRITPLGKTLRPPVDAVLHWAAVHMPSIDAARDRYDREVDGQRPVGEDRASYDPS</sequence>
<keyword evidence="7" id="KW-1185">Reference proteome</keyword>
<dbReference type="GO" id="GO:0003677">
    <property type="term" value="F:DNA binding"/>
    <property type="evidence" value="ECO:0007669"/>
    <property type="project" value="UniProtKB-KW"/>
</dbReference>
<keyword evidence="2" id="KW-0238">DNA-binding</keyword>
<dbReference type="InterPro" id="IPR036388">
    <property type="entry name" value="WH-like_DNA-bd_sf"/>
</dbReference>
<dbReference type="Gene3D" id="1.10.10.10">
    <property type="entry name" value="Winged helix-like DNA-binding domain superfamily/Winged helix DNA-binding domain"/>
    <property type="match status" value="1"/>
</dbReference>
<gene>
    <name evidence="6" type="ordered locus">Cfla_0371</name>
</gene>
<dbReference type="STRING" id="446466.Cfla_0371"/>
<feature type="domain" description="HTH hxlR-type" evidence="5">
    <location>
        <begin position="31"/>
        <end position="129"/>
    </location>
</feature>
<dbReference type="Proteomes" id="UP000000849">
    <property type="component" value="Chromosome"/>
</dbReference>
<dbReference type="PANTHER" id="PTHR33204">
    <property type="entry name" value="TRANSCRIPTIONAL REGULATOR, MARR FAMILY"/>
    <property type="match status" value="1"/>
</dbReference>
<feature type="region of interest" description="Disordered" evidence="4">
    <location>
        <begin position="133"/>
        <end position="155"/>
    </location>
</feature>
<evidence type="ECO:0000313" key="6">
    <source>
        <dbReference type="EMBL" id="ADG73288.1"/>
    </source>
</evidence>
<evidence type="ECO:0000256" key="3">
    <source>
        <dbReference type="ARBA" id="ARBA00023163"/>
    </source>
</evidence>
<protein>
    <submittedName>
        <fullName evidence="6">Transcriptional regulator, HxlR family</fullName>
    </submittedName>
</protein>
<dbReference type="EMBL" id="CP001964">
    <property type="protein sequence ID" value="ADG73288.1"/>
    <property type="molecule type" value="Genomic_DNA"/>
</dbReference>